<proteinExistence type="inferred from homology"/>
<feature type="transmembrane region" description="Helical" evidence="9">
    <location>
        <begin position="143"/>
        <end position="161"/>
    </location>
</feature>
<dbReference type="RefSeq" id="WP_198880961.1">
    <property type="nucleotide sequence ID" value="NZ_JAEKJA010000003.1"/>
</dbReference>
<evidence type="ECO:0000256" key="5">
    <source>
        <dbReference type="ARBA" id="ARBA00022692"/>
    </source>
</evidence>
<keyword evidence="3" id="KW-1003">Cell membrane</keyword>
<feature type="transmembrane region" description="Helical" evidence="9">
    <location>
        <begin position="317"/>
        <end position="338"/>
    </location>
</feature>
<gene>
    <name evidence="10" type="ORF">JCR33_05185</name>
</gene>
<dbReference type="PANTHER" id="PTHR30574">
    <property type="entry name" value="INNER MEMBRANE PROTEIN YEDE"/>
    <property type="match status" value="1"/>
</dbReference>
<reference evidence="10" key="1">
    <citation type="submission" date="2020-12" db="EMBL/GenBank/DDBJ databases">
        <title>Bacterial taxonomy.</title>
        <authorList>
            <person name="Pan X."/>
        </authorList>
    </citation>
    <scope>NUCLEOTIDE SEQUENCE</scope>
    <source>
        <strain evidence="10">B2012</strain>
    </source>
</reference>
<keyword evidence="6 9" id="KW-1133">Transmembrane helix</keyword>
<comment type="similarity">
    <text evidence="8">Belongs to the TsuA/YedE (TC 9.B.102) family.</text>
</comment>
<keyword evidence="7 9" id="KW-0472">Membrane</keyword>
<evidence type="ECO:0000313" key="10">
    <source>
        <dbReference type="EMBL" id="MBJ3775070.1"/>
    </source>
</evidence>
<dbReference type="GO" id="GO:0005886">
    <property type="term" value="C:plasma membrane"/>
    <property type="evidence" value="ECO:0007669"/>
    <property type="project" value="UniProtKB-SubCell"/>
</dbReference>
<keyword evidence="5 9" id="KW-0812">Transmembrane</keyword>
<feature type="transmembrane region" description="Helical" evidence="9">
    <location>
        <begin position="285"/>
        <end position="310"/>
    </location>
</feature>
<evidence type="ECO:0000256" key="9">
    <source>
        <dbReference type="SAM" id="Phobius"/>
    </source>
</evidence>
<comment type="subcellular location">
    <subcellularLocation>
        <location evidence="1">Cell inner membrane</location>
        <topology evidence="1">Multi-pass membrane protein</topology>
    </subcellularLocation>
</comment>
<evidence type="ECO:0000256" key="8">
    <source>
        <dbReference type="ARBA" id="ARBA00035655"/>
    </source>
</evidence>
<dbReference type="Proteomes" id="UP000609531">
    <property type="component" value="Unassembled WGS sequence"/>
</dbReference>
<evidence type="ECO:0000256" key="1">
    <source>
        <dbReference type="ARBA" id="ARBA00004429"/>
    </source>
</evidence>
<feature type="transmembrane region" description="Helical" evidence="9">
    <location>
        <begin position="72"/>
        <end position="91"/>
    </location>
</feature>
<protein>
    <submittedName>
        <fullName evidence="10">YeeE/YedE family protein</fullName>
    </submittedName>
</protein>
<feature type="transmembrane region" description="Helical" evidence="9">
    <location>
        <begin position="181"/>
        <end position="200"/>
    </location>
</feature>
<evidence type="ECO:0000313" key="11">
    <source>
        <dbReference type="Proteomes" id="UP000609531"/>
    </source>
</evidence>
<keyword evidence="4" id="KW-0997">Cell inner membrane</keyword>
<dbReference type="Pfam" id="PF04143">
    <property type="entry name" value="Sulf_transp"/>
    <property type="match status" value="1"/>
</dbReference>
<evidence type="ECO:0000256" key="4">
    <source>
        <dbReference type="ARBA" id="ARBA00022519"/>
    </source>
</evidence>
<dbReference type="InterPro" id="IPR007272">
    <property type="entry name" value="Sulf_transp_TsuA/YedE"/>
</dbReference>
<dbReference type="PANTHER" id="PTHR30574:SF1">
    <property type="entry name" value="SULPHUR TRANSPORT DOMAIN-CONTAINING PROTEIN"/>
    <property type="match status" value="1"/>
</dbReference>
<evidence type="ECO:0000256" key="6">
    <source>
        <dbReference type="ARBA" id="ARBA00022989"/>
    </source>
</evidence>
<keyword evidence="11" id="KW-1185">Reference proteome</keyword>
<organism evidence="10 11">
    <name type="scientific">Acuticoccus mangrovi</name>
    <dbReference type="NCBI Taxonomy" id="2796142"/>
    <lineage>
        <taxon>Bacteria</taxon>
        <taxon>Pseudomonadati</taxon>
        <taxon>Pseudomonadota</taxon>
        <taxon>Alphaproteobacteria</taxon>
        <taxon>Hyphomicrobiales</taxon>
        <taxon>Amorphaceae</taxon>
        <taxon>Acuticoccus</taxon>
    </lineage>
</organism>
<evidence type="ECO:0000256" key="7">
    <source>
        <dbReference type="ARBA" id="ARBA00023136"/>
    </source>
</evidence>
<sequence length="400" mass="41128">MTPDIPPAQIRTAAVAGCLLAAITLMATIDGGVRLGLATLVGGLAGFSLYHAAFGFTAGWRRFIRERRSGGLRMQLVLIAMTTVIAIPLIHYGDLFGVRAGGFVFPFGLAVIAGSFMFGLGMQLGGGCGSGTLFTVGGGSTRMVITLAFFILGGLLATYNFDAWQALPKLPGISLSATPAGPLGGIVLTLALLGAVFVTVRRAELVRHGDLDNGRAMGSVWHGPWSLWAGAIGLTLVGGLTLIVLGRPWGITSGLTLWGAQIANLVGVPIADWPYWHYAMGQVEASIFAGGTSVMNLGLIVGACLAAALAGRFAPKLNLSAVDVLTAMAGGLLMGYGARIAFGCNIGALLGGIASGSLHGWGWFVFAFLGSLVGVRLRERLGMDPPRVAPVPSPVLGAQS</sequence>
<name>A0A934ILY5_9HYPH</name>
<dbReference type="EMBL" id="JAEKJA010000003">
    <property type="protein sequence ID" value="MBJ3775070.1"/>
    <property type="molecule type" value="Genomic_DNA"/>
</dbReference>
<dbReference type="AlphaFoldDB" id="A0A934ILY5"/>
<feature type="transmembrane region" description="Helical" evidence="9">
    <location>
        <begin position="35"/>
        <end position="60"/>
    </location>
</feature>
<keyword evidence="2" id="KW-0813">Transport</keyword>
<feature type="transmembrane region" description="Helical" evidence="9">
    <location>
        <begin position="103"/>
        <end position="122"/>
    </location>
</feature>
<feature type="transmembrane region" description="Helical" evidence="9">
    <location>
        <begin position="12"/>
        <end position="29"/>
    </location>
</feature>
<evidence type="ECO:0000256" key="2">
    <source>
        <dbReference type="ARBA" id="ARBA00022448"/>
    </source>
</evidence>
<feature type="transmembrane region" description="Helical" evidence="9">
    <location>
        <begin position="225"/>
        <end position="245"/>
    </location>
</feature>
<comment type="caution">
    <text evidence="10">The sequence shown here is derived from an EMBL/GenBank/DDBJ whole genome shotgun (WGS) entry which is preliminary data.</text>
</comment>
<evidence type="ECO:0000256" key="3">
    <source>
        <dbReference type="ARBA" id="ARBA00022475"/>
    </source>
</evidence>
<accession>A0A934ILY5</accession>
<feature type="transmembrane region" description="Helical" evidence="9">
    <location>
        <begin position="358"/>
        <end position="377"/>
    </location>
</feature>